<dbReference type="PANTHER" id="PTHR12658">
    <property type="entry name" value="BETA-TUBULIN COFACTOR D"/>
    <property type="match status" value="1"/>
</dbReference>
<feature type="region of interest" description="Disordered" evidence="3">
    <location>
        <begin position="275"/>
        <end position="298"/>
    </location>
</feature>
<evidence type="ECO:0000259" key="5">
    <source>
        <dbReference type="Pfam" id="PF25767"/>
    </source>
</evidence>
<dbReference type="Pfam" id="PF25767">
    <property type="entry name" value="ARM_TBCD_2nd"/>
    <property type="match status" value="1"/>
</dbReference>
<dbReference type="InterPro" id="IPR022577">
    <property type="entry name" value="TBCD_C"/>
</dbReference>
<dbReference type="GO" id="GO:0007021">
    <property type="term" value="P:tubulin complex assembly"/>
    <property type="evidence" value="ECO:0007669"/>
    <property type="project" value="InterPro"/>
</dbReference>
<dbReference type="InterPro" id="IPR021133">
    <property type="entry name" value="HEAT_type_2"/>
</dbReference>
<dbReference type="PROSITE" id="PS50077">
    <property type="entry name" value="HEAT_REPEAT"/>
    <property type="match status" value="1"/>
</dbReference>
<evidence type="ECO:0000256" key="1">
    <source>
        <dbReference type="ARBA" id="ARBA00023186"/>
    </source>
</evidence>
<dbReference type="AlphaFoldDB" id="L8GP35"/>
<dbReference type="Gene3D" id="1.25.10.10">
    <property type="entry name" value="Leucine-rich Repeat Variant"/>
    <property type="match status" value="2"/>
</dbReference>
<dbReference type="InterPro" id="IPR058033">
    <property type="entry name" value="ARM_TBCD_2nd"/>
</dbReference>
<accession>L8GP35</accession>
<dbReference type="RefSeq" id="XP_004335919.1">
    <property type="nucleotide sequence ID" value="XM_004335871.1"/>
</dbReference>
<dbReference type="SUPFAM" id="SSF48371">
    <property type="entry name" value="ARM repeat"/>
    <property type="match status" value="1"/>
</dbReference>
<evidence type="ECO:0000259" key="4">
    <source>
        <dbReference type="Pfam" id="PF12612"/>
    </source>
</evidence>
<dbReference type="Proteomes" id="UP000011083">
    <property type="component" value="Unassembled WGS sequence"/>
</dbReference>
<dbReference type="OMA" id="EPHEAWH"/>
<dbReference type="Pfam" id="PF12612">
    <property type="entry name" value="TFCD_C"/>
    <property type="match status" value="1"/>
</dbReference>
<dbReference type="GeneID" id="14914443"/>
<dbReference type="Pfam" id="PF23579">
    <property type="entry name" value="ARM_TBCD"/>
    <property type="match status" value="1"/>
</dbReference>
<dbReference type="PANTHER" id="PTHR12658:SF0">
    <property type="entry name" value="TUBULIN-SPECIFIC CHAPERONE D"/>
    <property type="match status" value="1"/>
</dbReference>
<protein>
    <submittedName>
        <fullName evidence="6">HEAT repeat domain containing protein</fullName>
    </submittedName>
</protein>
<reference evidence="6 7" key="1">
    <citation type="journal article" date="2013" name="Genome Biol.">
        <title>Genome of Acanthamoeba castellanii highlights extensive lateral gene transfer and early evolution of tyrosine kinase signaling.</title>
        <authorList>
            <person name="Clarke M."/>
            <person name="Lohan A.J."/>
            <person name="Liu B."/>
            <person name="Lagkouvardos I."/>
            <person name="Roy S."/>
            <person name="Zafar N."/>
            <person name="Bertelli C."/>
            <person name="Schilde C."/>
            <person name="Kianianmomeni A."/>
            <person name="Burglin T.R."/>
            <person name="Frech C."/>
            <person name="Turcotte B."/>
            <person name="Kopec K.O."/>
            <person name="Synnott J.M."/>
            <person name="Choo C."/>
            <person name="Paponov I."/>
            <person name="Finkler A."/>
            <person name="Soon Heng Tan C."/>
            <person name="Hutchins A.P."/>
            <person name="Weinmeier T."/>
            <person name="Rattei T."/>
            <person name="Chu J.S."/>
            <person name="Gimenez G."/>
            <person name="Irimia M."/>
            <person name="Rigden D.J."/>
            <person name="Fitzpatrick D.A."/>
            <person name="Lorenzo-Morales J."/>
            <person name="Bateman A."/>
            <person name="Chiu C.H."/>
            <person name="Tang P."/>
            <person name="Hegemann P."/>
            <person name="Fromm H."/>
            <person name="Raoult D."/>
            <person name="Greub G."/>
            <person name="Miranda-Saavedra D."/>
            <person name="Chen N."/>
            <person name="Nash P."/>
            <person name="Ginger M.L."/>
            <person name="Horn M."/>
            <person name="Schaap P."/>
            <person name="Caler L."/>
            <person name="Loftus B."/>
        </authorList>
    </citation>
    <scope>NUCLEOTIDE SEQUENCE [LARGE SCALE GENOMIC DNA]</scope>
    <source>
        <strain evidence="6 7">Neff</strain>
    </source>
</reference>
<sequence length="1157" mass="128111">MEGLVVPLMRRVRAHRDRSVAGSSEPEEDAFVLAIFRLLYTLCKVRGYKTVVRFFPHEIIDLEPTFSYIVSHSSLMTSRWQLDDAATNSWDSAGVSDDELGWERRYVLFLWLSIICLIPFNLASFPSRQSSSTSEPRTLIDDLVEEAKKDLKAAAKTRDAAAELLSRLLTRPDLQSQYLERFLAWATEVLTSSDDTFLRTGVLTALAGIFKRGKRDVLLELTPLVLQHSATLMEGTLIQRKLCIKLTQRLGLAFLKPKVAIWRYRRGNRSLLSNLSDKPSGAGSAPANAPASAADLEEDEDYDIPPEMEEIIGLLLDGLRDKDTIVRWSSAKGIGRITERLPKELGDEVVQGVIDLFSFTESDGAWHGGCLAFGELARRGLLLTHRLADIVPLVTKALLYDVKKGSHSIGAHVRDAACYVAWAFARAYEPSVMAPHVVELAPTLIITALFDRAASAAFQENVGRQGSFPFGIDIIKLADYFTLSSRKNAYVTISVELAKVTGKDGIYFRPMVDHLLRVKVSHWDRTLRKLAAKALRGLVPIDPLYFAQTVLPYLVHANLNERHGSLTGVAEVTLGLAELQIFDDSANTQLTESVVSVVPDIEKARLYRGKGGELIRHAVCKLIRAISVSRLPLPPQPLNTQATQAEAAPQPAGRQSIQDIRNRRAAVKSRALIYTESLNDHIKHPNEDIQRAAALAFTAFHQVYTYKTSDEWKDKFVDTYASVLLGDLSGVIASVRRGYALTLGHLPASFLLNQQRVDRVVAALVKASTVEAVSEQRDPESRRNAVHALAKLVDSLSEDEIVRKGKEVFDALLAALDDYSVDNRGDVGSWVREAALKAAEKWALRMAAVTTTQLITAEMSQGLFSRVLRQLAEKIDRLRAHAGDTLERLLYPAEEGLRMPLVPHREQLKQAFPRGGVANWAVSSVTFPLLVPFLRYDAYRDDVLTGLVTSASGSQSLVHDASDALMCFLRDVRNSEEAGLTDGQQPEADAAQRFEASLLRKISSSLVQIFKRHLYTDRITVPLMKTLHTILADGVFSCLRPPRFSWSKNMVILCRAEVSKTNDIPKLVCAARVLCGILAFGDPARTESLKLLTTLLAHKYPRVRQQVAEQLHATFSASGQPDLQPVLALLADTHWDQAMNDVVVARDALRGLLAIGS</sequence>
<dbReference type="STRING" id="1257118.L8GP35"/>
<evidence type="ECO:0000256" key="2">
    <source>
        <dbReference type="PROSITE-ProRule" id="PRU00103"/>
    </source>
</evidence>
<name>L8GP35_ACACF</name>
<feature type="domain" description="Tubulin-folding cofactor D C-terminal" evidence="4">
    <location>
        <begin position="863"/>
        <end position="1066"/>
    </location>
</feature>
<dbReference type="VEuPathDB" id="AmoebaDB:ACA1_364320"/>
<dbReference type="EMBL" id="KB008073">
    <property type="protein sequence ID" value="ELR13906.1"/>
    <property type="molecule type" value="Genomic_DNA"/>
</dbReference>
<dbReference type="GO" id="GO:0005096">
    <property type="term" value="F:GTPase activator activity"/>
    <property type="evidence" value="ECO:0007669"/>
    <property type="project" value="InterPro"/>
</dbReference>
<feature type="compositionally biased region" description="Low complexity" evidence="3">
    <location>
        <begin position="279"/>
        <end position="294"/>
    </location>
</feature>
<feature type="repeat" description="HEAT" evidence="2">
    <location>
        <begin position="311"/>
        <end position="348"/>
    </location>
</feature>
<gene>
    <name evidence="6" type="ORF">ACA1_364320</name>
</gene>
<organism evidence="6 7">
    <name type="scientific">Acanthamoeba castellanii (strain ATCC 30010 / Neff)</name>
    <dbReference type="NCBI Taxonomy" id="1257118"/>
    <lineage>
        <taxon>Eukaryota</taxon>
        <taxon>Amoebozoa</taxon>
        <taxon>Discosea</taxon>
        <taxon>Longamoebia</taxon>
        <taxon>Centramoebida</taxon>
        <taxon>Acanthamoebidae</taxon>
        <taxon>Acanthamoeba</taxon>
    </lineage>
</organism>
<dbReference type="OrthoDB" id="10253476at2759"/>
<feature type="compositionally biased region" description="Low complexity" evidence="3">
    <location>
        <begin position="640"/>
        <end position="652"/>
    </location>
</feature>
<feature type="domain" description="Tubulin-folding cofactor D ARM repeats" evidence="5">
    <location>
        <begin position="239"/>
        <end position="472"/>
    </location>
</feature>
<dbReference type="InterPro" id="IPR033162">
    <property type="entry name" value="TBCD"/>
</dbReference>
<evidence type="ECO:0000313" key="7">
    <source>
        <dbReference type="Proteomes" id="UP000011083"/>
    </source>
</evidence>
<dbReference type="GO" id="GO:0007023">
    <property type="term" value="P:post-chaperonin tubulin folding pathway"/>
    <property type="evidence" value="ECO:0007669"/>
    <property type="project" value="InterPro"/>
</dbReference>
<dbReference type="InterPro" id="IPR011989">
    <property type="entry name" value="ARM-like"/>
</dbReference>
<evidence type="ECO:0000256" key="3">
    <source>
        <dbReference type="SAM" id="MobiDB-lite"/>
    </source>
</evidence>
<keyword evidence="1" id="KW-0143">Chaperone</keyword>
<dbReference type="GO" id="GO:0000226">
    <property type="term" value="P:microtubule cytoskeleton organization"/>
    <property type="evidence" value="ECO:0007669"/>
    <property type="project" value="TreeGrafter"/>
</dbReference>
<evidence type="ECO:0000313" key="6">
    <source>
        <dbReference type="EMBL" id="ELR13906.1"/>
    </source>
</evidence>
<dbReference type="KEGG" id="acan:ACA1_364320"/>
<feature type="region of interest" description="Disordered" evidence="3">
    <location>
        <begin position="637"/>
        <end position="658"/>
    </location>
</feature>
<dbReference type="GO" id="GO:0048487">
    <property type="term" value="F:beta-tubulin binding"/>
    <property type="evidence" value="ECO:0007669"/>
    <property type="project" value="InterPro"/>
</dbReference>
<keyword evidence="7" id="KW-1185">Reference proteome</keyword>
<dbReference type="InterPro" id="IPR016024">
    <property type="entry name" value="ARM-type_fold"/>
</dbReference>
<proteinExistence type="predicted"/>